<dbReference type="EMBL" id="JBHSMK010000004">
    <property type="protein sequence ID" value="MFC5436659.1"/>
    <property type="molecule type" value="Genomic_DNA"/>
</dbReference>
<evidence type="ECO:0000313" key="2">
    <source>
        <dbReference type="EMBL" id="MFC5436659.1"/>
    </source>
</evidence>
<proteinExistence type="predicted"/>
<keyword evidence="1" id="KW-0812">Transmembrane</keyword>
<keyword evidence="1" id="KW-1133">Transmembrane helix</keyword>
<keyword evidence="1" id="KW-0472">Membrane</keyword>
<reference evidence="3" key="1">
    <citation type="journal article" date="2019" name="Int. J. Syst. Evol. Microbiol.">
        <title>The Global Catalogue of Microorganisms (GCM) 10K type strain sequencing project: providing services to taxonomists for standard genome sequencing and annotation.</title>
        <authorList>
            <consortium name="The Broad Institute Genomics Platform"/>
            <consortium name="The Broad Institute Genome Sequencing Center for Infectious Disease"/>
            <person name="Wu L."/>
            <person name="Ma J."/>
        </authorList>
    </citation>
    <scope>NUCLEOTIDE SEQUENCE [LARGE SCALE GENOMIC DNA]</scope>
    <source>
        <strain evidence="3">JCM 17130</strain>
    </source>
</reference>
<comment type="caution">
    <text evidence="2">The sequence shown here is derived from an EMBL/GenBank/DDBJ whole genome shotgun (WGS) entry which is preliminary data.</text>
</comment>
<protein>
    <recommendedName>
        <fullName evidence="4">Proteolipid membrane potential modulator</fullName>
    </recommendedName>
</protein>
<name>A0ABW0JL91_9GAMM</name>
<gene>
    <name evidence="2" type="ORF">ACFPME_08825</name>
</gene>
<keyword evidence="3" id="KW-1185">Reference proteome</keyword>
<dbReference type="RefSeq" id="WP_377304265.1">
    <property type="nucleotide sequence ID" value="NZ_JBHSMK010000004.1"/>
</dbReference>
<evidence type="ECO:0000256" key="1">
    <source>
        <dbReference type="SAM" id="Phobius"/>
    </source>
</evidence>
<feature type="transmembrane region" description="Helical" evidence="1">
    <location>
        <begin position="31"/>
        <end position="59"/>
    </location>
</feature>
<organism evidence="2 3">
    <name type="scientific">Rhodanobacter umsongensis</name>
    <dbReference type="NCBI Taxonomy" id="633153"/>
    <lineage>
        <taxon>Bacteria</taxon>
        <taxon>Pseudomonadati</taxon>
        <taxon>Pseudomonadota</taxon>
        <taxon>Gammaproteobacteria</taxon>
        <taxon>Lysobacterales</taxon>
        <taxon>Rhodanobacteraceae</taxon>
        <taxon>Rhodanobacter</taxon>
    </lineage>
</organism>
<sequence>MSEGQGSSGNVLAAICSFFIPGLGQLVQGRLLMAIIMFVLAAALWIVMLGWLIHLWSILDAALFKPKR</sequence>
<evidence type="ECO:0000313" key="3">
    <source>
        <dbReference type="Proteomes" id="UP001596013"/>
    </source>
</evidence>
<dbReference type="Proteomes" id="UP001596013">
    <property type="component" value="Unassembled WGS sequence"/>
</dbReference>
<accession>A0ABW0JL91</accession>
<evidence type="ECO:0008006" key="4">
    <source>
        <dbReference type="Google" id="ProtNLM"/>
    </source>
</evidence>